<sequence>MSYEDFEKQVLDIRGLKSEHPKLKKKIKAIWDSAQKDNEALKRTLRVIYTWASYDEGQALDPNSVIKLLEKYKDKFSN</sequence>
<comment type="caution">
    <text evidence="1">The sequence shown here is derived from an EMBL/GenBank/DDBJ whole genome shotgun (WGS) entry which is preliminary data.</text>
</comment>
<accession>A0A0G0BYY2</accession>
<evidence type="ECO:0000313" key="2">
    <source>
        <dbReference type="Proteomes" id="UP000034816"/>
    </source>
</evidence>
<evidence type="ECO:0000313" key="1">
    <source>
        <dbReference type="EMBL" id="KKP74569.1"/>
    </source>
</evidence>
<gene>
    <name evidence="1" type="ORF">UR73_C0038G0002</name>
</gene>
<dbReference type="AlphaFoldDB" id="A0A0G0BYY2"/>
<protein>
    <submittedName>
        <fullName evidence="1">Uncharacterized protein</fullName>
    </submittedName>
</protein>
<name>A0A0G0BYY2_9BACT</name>
<reference evidence="1 2" key="1">
    <citation type="journal article" date="2015" name="Nature">
        <title>rRNA introns, odd ribosomes, and small enigmatic genomes across a large radiation of phyla.</title>
        <authorList>
            <person name="Brown C.T."/>
            <person name="Hug L.A."/>
            <person name="Thomas B.C."/>
            <person name="Sharon I."/>
            <person name="Castelle C.J."/>
            <person name="Singh A."/>
            <person name="Wilkins M.J."/>
            <person name="Williams K.H."/>
            <person name="Banfield J.F."/>
        </authorList>
    </citation>
    <scope>NUCLEOTIDE SEQUENCE [LARGE SCALE GENOMIC DNA]</scope>
</reference>
<dbReference type="Proteomes" id="UP000034816">
    <property type="component" value="Unassembled WGS sequence"/>
</dbReference>
<dbReference type="EMBL" id="LBQH01000038">
    <property type="protein sequence ID" value="KKP74569.1"/>
    <property type="molecule type" value="Genomic_DNA"/>
</dbReference>
<organism evidence="1 2">
    <name type="scientific">candidate division WS6 bacterium GW2011_GWF1_35_23</name>
    <dbReference type="NCBI Taxonomy" id="1619097"/>
    <lineage>
        <taxon>Bacteria</taxon>
        <taxon>Candidatus Dojkabacteria</taxon>
    </lineage>
</organism>
<proteinExistence type="predicted"/>